<dbReference type="Proteomes" id="UP000179270">
    <property type="component" value="Unassembled WGS sequence"/>
</dbReference>
<accession>A0A1F7IA44</accession>
<feature type="domain" description="MurNAc-LAA" evidence="2">
    <location>
        <begin position="94"/>
        <end position="209"/>
    </location>
</feature>
<protein>
    <recommendedName>
        <fullName evidence="2">MurNAc-LAA domain-containing protein</fullName>
    </recommendedName>
</protein>
<dbReference type="Gene3D" id="3.40.630.40">
    <property type="entry name" value="Zn-dependent exopeptidases"/>
    <property type="match status" value="1"/>
</dbReference>
<dbReference type="CDD" id="cd02696">
    <property type="entry name" value="MurNAc-LAA"/>
    <property type="match status" value="1"/>
</dbReference>
<dbReference type="SMART" id="SM00646">
    <property type="entry name" value="Ami_3"/>
    <property type="match status" value="1"/>
</dbReference>
<evidence type="ECO:0000313" key="3">
    <source>
        <dbReference type="EMBL" id="OGK40234.1"/>
    </source>
</evidence>
<dbReference type="Pfam" id="PF01520">
    <property type="entry name" value="Amidase_3"/>
    <property type="match status" value="1"/>
</dbReference>
<proteinExistence type="predicted"/>
<keyword evidence="1" id="KW-0378">Hydrolase</keyword>
<evidence type="ECO:0000256" key="1">
    <source>
        <dbReference type="ARBA" id="ARBA00022801"/>
    </source>
</evidence>
<dbReference type="InterPro" id="IPR050695">
    <property type="entry name" value="N-acetylmuramoyl_amidase_3"/>
</dbReference>
<gene>
    <name evidence="3" type="ORF">A3A74_07040</name>
</gene>
<dbReference type="InterPro" id="IPR002508">
    <property type="entry name" value="MurNAc-LAA_cat"/>
</dbReference>
<dbReference type="AlphaFoldDB" id="A0A1F7IA44"/>
<dbReference type="GO" id="GO:0009253">
    <property type="term" value="P:peptidoglycan catabolic process"/>
    <property type="evidence" value="ECO:0007669"/>
    <property type="project" value="InterPro"/>
</dbReference>
<organism evidence="3 4">
    <name type="scientific">Candidatus Roizmanbacteria bacterium RIFCSPLOWO2_01_FULL_35_13</name>
    <dbReference type="NCBI Taxonomy" id="1802055"/>
    <lineage>
        <taxon>Bacteria</taxon>
        <taxon>Candidatus Roizmaniibacteriota</taxon>
    </lineage>
</organism>
<name>A0A1F7IA44_9BACT</name>
<dbReference type="PANTHER" id="PTHR30404">
    <property type="entry name" value="N-ACETYLMURAMOYL-L-ALANINE AMIDASE"/>
    <property type="match status" value="1"/>
</dbReference>
<dbReference type="EMBL" id="MGAF01000034">
    <property type="protein sequence ID" value="OGK40234.1"/>
    <property type="molecule type" value="Genomic_DNA"/>
</dbReference>
<dbReference type="GO" id="GO:0008745">
    <property type="term" value="F:N-acetylmuramoyl-L-alanine amidase activity"/>
    <property type="evidence" value="ECO:0007669"/>
    <property type="project" value="InterPro"/>
</dbReference>
<reference evidence="3 4" key="1">
    <citation type="journal article" date="2016" name="Nat. Commun.">
        <title>Thousands of microbial genomes shed light on interconnected biogeochemical processes in an aquifer system.</title>
        <authorList>
            <person name="Anantharaman K."/>
            <person name="Brown C.T."/>
            <person name="Hug L.A."/>
            <person name="Sharon I."/>
            <person name="Castelle C.J."/>
            <person name="Probst A.J."/>
            <person name="Thomas B.C."/>
            <person name="Singh A."/>
            <person name="Wilkins M.J."/>
            <person name="Karaoz U."/>
            <person name="Brodie E.L."/>
            <person name="Williams K.H."/>
            <person name="Hubbard S.S."/>
            <person name="Banfield J.F."/>
        </authorList>
    </citation>
    <scope>NUCLEOTIDE SEQUENCE [LARGE SCALE GENOMIC DNA]</scope>
</reference>
<sequence length="231" mass="25388">MRRSLLIFFITLSAILFFIPKITYSLETAVTGHKIILDAGHGGDDYGSTACYGLPEKEVNLQITNKLKTLLETDAAKVLMTRSDDSTHSNNYRYTFANSNGGEVLVSIHLNGSSNVFTDGTLGLYGKIGKDKAFTQVLHNALWVGLNYTPNFIDFGVTNFASGVLLKSTMSATIQETVFISNNYECDLLNNSGGERQQQIAQSLYNGLINWFSQPQSTPTPKPGKNKQTLN</sequence>
<evidence type="ECO:0000259" key="2">
    <source>
        <dbReference type="SMART" id="SM00646"/>
    </source>
</evidence>
<dbReference type="PANTHER" id="PTHR30404:SF0">
    <property type="entry name" value="N-ACETYLMURAMOYL-L-ALANINE AMIDASE AMIC"/>
    <property type="match status" value="1"/>
</dbReference>
<comment type="caution">
    <text evidence="3">The sequence shown here is derived from an EMBL/GenBank/DDBJ whole genome shotgun (WGS) entry which is preliminary data.</text>
</comment>
<dbReference type="SUPFAM" id="SSF53187">
    <property type="entry name" value="Zn-dependent exopeptidases"/>
    <property type="match status" value="1"/>
</dbReference>
<dbReference type="GO" id="GO:0030288">
    <property type="term" value="C:outer membrane-bounded periplasmic space"/>
    <property type="evidence" value="ECO:0007669"/>
    <property type="project" value="TreeGrafter"/>
</dbReference>
<evidence type="ECO:0000313" key="4">
    <source>
        <dbReference type="Proteomes" id="UP000179270"/>
    </source>
</evidence>
<dbReference type="STRING" id="1802055.A3A74_07040"/>